<keyword evidence="3 4" id="KW-0436">Ligase</keyword>
<feature type="binding site" evidence="3">
    <location>
        <position position="287"/>
    </location>
    <ligand>
        <name>CTP</name>
        <dbReference type="ChEBI" id="CHEBI:37563"/>
    </ligand>
</feature>
<keyword evidence="3" id="KW-0479">Metal-binding</keyword>
<keyword evidence="2 3" id="KW-0456">Lyase</keyword>
<dbReference type="Gene3D" id="3.40.50.1950">
    <property type="entry name" value="Flavin prenyltransferase-like"/>
    <property type="match status" value="1"/>
</dbReference>
<evidence type="ECO:0000256" key="4">
    <source>
        <dbReference type="RuleBase" id="RU364078"/>
    </source>
</evidence>
<dbReference type="InterPro" id="IPR005252">
    <property type="entry name" value="CoaBC"/>
</dbReference>
<dbReference type="GO" id="GO:0071513">
    <property type="term" value="C:phosphopantothenoylcysteine decarboxylase complex"/>
    <property type="evidence" value="ECO:0007669"/>
    <property type="project" value="TreeGrafter"/>
</dbReference>
<comment type="pathway">
    <text evidence="3 4">Cofactor biosynthesis; coenzyme A biosynthesis; CoA from (R)-pantothenate: step 2/5.</text>
</comment>
<feature type="domain" description="DNA/pantothenate metabolism flavoprotein C-terminal" evidence="6">
    <location>
        <begin position="185"/>
        <end position="388"/>
    </location>
</feature>
<dbReference type="Proteomes" id="UP000185934">
    <property type="component" value="Chromosome"/>
</dbReference>
<evidence type="ECO:0000313" key="7">
    <source>
        <dbReference type="EMBL" id="APV44888.1"/>
    </source>
</evidence>
<dbReference type="NCBIfam" id="TIGR00521">
    <property type="entry name" value="coaBC_dfp"/>
    <property type="match status" value="1"/>
</dbReference>
<reference evidence="8" key="1">
    <citation type="submission" date="2016-11" db="EMBL/GenBank/DDBJ databases">
        <title>Dehalogenimonas formicexedens sp. nov., a chlorinated alkane respiring bacterium isolated from contaminated groundwater.</title>
        <authorList>
            <person name="Key T.A."/>
            <person name="Bowman K.S."/>
            <person name="Lee I."/>
            <person name="Chun J."/>
            <person name="Albuquerque L."/>
            <person name="da Costa M.S."/>
            <person name="Rainey F.A."/>
            <person name="Moe W.M."/>
        </authorList>
    </citation>
    <scope>NUCLEOTIDE SEQUENCE [LARGE SCALE GENOMIC DNA]</scope>
    <source>
        <strain evidence="8">NSZ-14</strain>
    </source>
</reference>
<comment type="cofactor">
    <cofactor evidence="3">
        <name>Mg(2+)</name>
        <dbReference type="ChEBI" id="CHEBI:18420"/>
    </cofactor>
</comment>
<dbReference type="GO" id="GO:0046872">
    <property type="term" value="F:metal ion binding"/>
    <property type="evidence" value="ECO:0007669"/>
    <property type="project" value="UniProtKB-KW"/>
</dbReference>
<dbReference type="PANTHER" id="PTHR14359">
    <property type="entry name" value="HOMO-OLIGOMERIC FLAVIN CONTAINING CYS DECARBOXYLASE FAMILY"/>
    <property type="match status" value="1"/>
</dbReference>
<dbReference type="InterPro" id="IPR036551">
    <property type="entry name" value="Flavin_trans-like"/>
</dbReference>
<keyword evidence="8" id="KW-1185">Reference proteome</keyword>
<gene>
    <name evidence="3 7" type="primary">coaBC</name>
    <name evidence="7" type="synonym">dfp</name>
    <name evidence="7" type="ORF">Dform_01567</name>
</gene>
<organism evidence="7 8">
    <name type="scientific">Dehalogenimonas formicexedens</name>
    <dbReference type="NCBI Taxonomy" id="1839801"/>
    <lineage>
        <taxon>Bacteria</taxon>
        <taxon>Bacillati</taxon>
        <taxon>Chloroflexota</taxon>
        <taxon>Dehalococcoidia</taxon>
        <taxon>Dehalococcoidales</taxon>
        <taxon>Dehalococcoidaceae</taxon>
        <taxon>Dehalogenimonas</taxon>
    </lineage>
</organism>
<dbReference type="STRING" id="1839801.Dform_01567"/>
<evidence type="ECO:0000259" key="5">
    <source>
        <dbReference type="Pfam" id="PF02441"/>
    </source>
</evidence>
<dbReference type="SUPFAM" id="SSF52507">
    <property type="entry name" value="Homo-oligomeric flavin-containing Cys decarboxylases, HFCD"/>
    <property type="match status" value="1"/>
</dbReference>
<dbReference type="GO" id="GO:0004632">
    <property type="term" value="F:phosphopantothenate--cysteine ligase activity"/>
    <property type="evidence" value="ECO:0007669"/>
    <property type="project" value="UniProtKB-UniRule"/>
</dbReference>
<feature type="region of interest" description="Phosphopantothenate--cysteine ligase" evidence="3">
    <location>
        <begin position="190"/>
        <end position="407"/>
    </location>
</feature>
<dbReference type="PANTHER" id="PTHR14359:SF6">
    <property type="entry name" value="PHOSPHOPANTOTHENOYLCYSTEINE DECARBOXYLASE"/>
    <property type="match status" value="1"/>
</dbReference>
<evidence type="ECO:0000259" key="6">
    <source>
        <dbReference type="Pfam" id="PF04127"/>
    </source>
</evidence>
<dbReference type="GO" id="GO:0010181">
    <property type="term" value="F:FMN binding"/>
    <property type="evidence" value="ECO:0007669"/>
    <property type="project" value="UniProtKB-UniRule"/>
</dbReference>
<feature type="binding site" evidence="3">
    <location>
        <position position="318"/>
    </location>
    <ligand>
        <name>CTP</name>
        <dbReference type="ChEBI" id="CHEBI:37563"/>
    </ligand>
</feature>
<comment type="similarity">
    <text evidence="3 4">In the N-terminal section; belongs to the HFCD (homo-oligomeric flavin containing Cys decarboxylase) superfamily.</text>
</comment>
<dbReference type="Pfam" id="PF02441">
    <property type="entry name" value="Flavoprotein"/>
    <property type="match status" value="1"/>
</dbReference>
<sequence>MFKDKTIVLGVTGSIAAYKAADITSKLVQAGANVEVVLTDSALQFLTPLTFRSLTGRQPVTSLWEPAGEVTVKHVSLANAADVILVAPATANTIAKLAHGLADDILSCTILAARAGVIIAPAMNCNMWDNAATQENIRTLQSRGFIFVGPETGHLACGYEGRGRLAPVDQILALVGSVLNKKKDLAGKTIVITTGGTREPLDPVRFIGNRSSGKMGYAMAAAARDRGAMVRLISTVDLPESAGMEVTRVQTAAEMLGAVKNSVKGADALIMAAAVADFKPSKVASEKIKKASASLDLKLEPTTDILGEVKGKFVRIGFAAETSELIDNAERKLDAKNLDIIVANDVTAPGCGFGSDTNKVTLIFRDGHMEDLPLMSKREVADAILDRAVPIFAPMARVSGSIAARGA</sequence>
<evidence type="ECO:0000256" key="2">
    <source>
        <dbReference type="ARBA" id="ARBA00023239"/>
    </source>
</evidence>
<dbReference type="UniPathway" id="UPA00241">
    <property type="reaction ID" value="UER00353"/>
</dbReference>
<comment type="catalytic activity">
    <reaction evidence="3 4">
        <text>N-[(R)-4-phosphopantothenoyl]-L-cysteine + H(+) = (R)-4'-phosphopantetheine + CO2</text>
        <dbReference type="Rhea" id="RHEA:16793"/>
        <dbReference type="ChEBI" id="CHEBI:15378"/>
        <dbReference type="ChEBI" id="CHEBI:16526"/>
        <dbReference type="ChEBI" id="CHEBI:59458"/>
        <dbReference type="ChEBI" id="CHEBI:61723"/>
        <dbReference type="EC" id="4.1.1.36"/>
    </reaction>
</comment>
<keyword evidence="3 4" id="KW-0285">Flavoprotein</keyword>
<dbReference type="EC" id="6.3.2.5" evidence="3"/>
<accession>A0A1P8F8V7</accession>
<evidence type="ECO:0000313" key="8">
    <source>
        <dbReference type="Proteomes" id="UP000185934"/>
    </source>
</evidence>
<name>A0A1P8F8V7_9CHLR</name>
<dbReference type="GO" id="GO:0004633">
    <property type="term" value="F:phosphopantothenoylcysteine decarboxylase activity"/>
    <property type="evidence" value="ECO:0007669"/>
    <property type="project" value="UniProtKB-UniRule"/>
</dbReference>
<dbReference type="Gene3D" id="3.40.50.10300">
    <property type="entry name" value="CoaB-like"/>
    <property type="match status" value="1"/>
</dbReference>
<keyword evidence="3" id="KW-0460">Magnesium</keyword>
<comment type="cofactor">
    <cofactor evidence="3">
        <name>FMN</name>
        <dbReference type="ChEBI" id="CHEBI:58210"/>
    </cofactor>
    <text evidence="3">Binds 1 FMN per subunit.</text>
</comment>
<evidence type="ECO:0000256" key="3">
    <source>
        <dbReference type="HAMAP-Rule" id="MF_02225"/>
    </source>
</evidence>
<dbReference type="HAMAP" id="MF_02225">
    <property type="entry name" value="CoaBC"/>
    <property type="match status" value="1"/>
</dbReference>
<dbReference type="RefSeq" id="WP_076004500.1">
    <property type="nucleotide sequence ID" value="NZ_CP018258.1"/>
</dbReference>
<dbReference type="GO" id="GO:0015941">
    <property type="term" value="P:pantothenate catabolic process"/>
    <property type="evidence" value="ECO:0007669"/>
    <property type="project" value="InterPro"/>
</dbReference>
<dbReference type="InterPro" id="IPR035929">
    <property type="entry name" value="CoaB-like_sf"/>
</dbReference>
<dbReference type="Pfam" id="PF04127">
    <property type="entry name" value="DFP"/>
    <property type="match status" value="1"/>
</dbReference>
<dbReference type="AlphaFoldDB" id="A0A1P8F8V7"/>
<comment type="function">
    <text evidence="3">Catalyzes two sequential steps in the biosynthesis of coenzyme A. In the first step cysteine is conjugated to 4'-phosphopantothenate to form 4-phosphopantothenoylcysteine. In the second step the latter compound is decarboxylated to form 4'-phosphopantotheine.</text>
</comment>
<feature type="region of interest" description="Phosphopantothenoylcysteine decarboxylase" evidence="3">
    <location>
        <begin position="1"/>
        <end position="189"/>
    </location>
</feature>
<dbReference type="EC" id="4.1.1.36" evidence="3"/>
<dbReference type="OrthoDB" id="9802554at2"/>
<dbReference type="InterPro" id="IPR007085">
    <property type="entry name" value="DNA/pantothenate-metab_flavo_C"/>
</dbReference>
<dbReference type="GO" id="GO:0015937">
    <property type="term" value="P:coenzyme A biosynthetic process"/>
    <property type="evidence" value="ECO:0007669"/>
    <property type="project" value="UniProtKB-UniRule"/>
</dbReference>
<keyword evidence="3 4" id="KW-0288">FMN</keyword>
<feature type="binding site" evidence="3">
    <location>
        <position position="336"/>
    </location>
    <ligand>
        <name>CTP</name>
        <dbReference type="ChEBI" id="CHEBI:37563"/>
    </ligand>
</feature>
<dbReference type="KEGG" id="dfo:Dform_01567"/>
<dbReference type="InterPro" id="IPR003382">
    <property type="entry name" value="Flavoprotein"/>
</dbReference>
<comment type="function">
    <text evidence="4">Catalyzes two steps in the biosynthesis of coenzyme A. In the first step cysteine is conjugated to 4'-phosphopantothenate to form 4-phosphopantothenoylcysteine, in the latter compound is decarboxylated to form 4'-phosphopantotheine.</text>
</comment>
<evidence type="ECO:0000256" key="1">
    <source>
        <dbReference type="ARBA" id="ARBA00022793"/>
    </source>
</evidence>
<comment type="pathway">
    <text evidence="3 4">Cofactor biosynthesis; coenzyme A biosynthesis; CoA from (R)-pantothenate: step 3/5.</text>
</comment>
<comment type="caution">
    <text evidence="3">Lacks conserved residue(s) required for the propagation of feature annotation.</text>
</comment>
<keyword evidence="3" id="KW-0511">Multifunctional enzyme</keyword>
<dbReference type="SUPFAM" id="SSF102645">
    <property type="entry name" value="CoaB-like"/>
    <property type="match status" value="1"/>
</dbReference>
<feature type="domain" description="Flavoprotein" evidence="5">
    <location>
        <begin position="5"/>
        <end position="178"/>
    </location>
</feature>
<feature type="active site" description="Proton donor" evidence="3">
    <location>
        <position position="157"/>
    </location>
</feature>
<feature type="binding site" evidence="3">
    <location>
        <position position="277"/>
    </location>
    <ligand>
        <name>CTP</name>
        <dbReference type="ChEBI" id="CHEBI:37563"/>
    </ligand>
</feature>
<proteinExistence type="inferred from homology"/>
<comment type="catalytic activity">
    <reaction evidence="3 4">
        <text>(R)-4'-phosphopantothenate + L-cysteine + CTP = N-[(R)-4-phosphopantothenoyl]-L-cysteine + CMP + diphosphate + H(+)</text>
        <dbReference type="Rhea" id="RHEA:19397"/>
        <dbReference type="ChEBI" id="CHEBI:10986"/>
        <dbReference type="ChEBI" id="CHEBI:15378"/>
        <dbReference type="ChEBI" id="CHEBI:33019"/>
        <dbReference type="ChEBI" id="CHEBI:35235"/>
        <dbReference type="ChEBI" id="CHEBI:37563"/>
        <dbReference type="ChEBI" id="CHEBI:59458"/>
        <dbReference type="ChEBI" id="CHEBI:60377"/>
        <dbReference type="EC" id="6.3.2.5"/>
    </reaction>
</comment>
<protein>
    <recommendedName>
        <fullName evidence="3">Coenzyme A biosynthesis bifunctional protein CoaBC</fullName>
    </recommendedName>
    <alternativeName>
        <fullName evidence="3">DNA/pantothenate metabolism flavoprotein</fullName>
    </alternativeName>
    <alternativeName>
        <fullName evidence="3">Phosphopantothenoylcysteine synthetase/decarboxylase</fullName>
        <shortName evidence="3">PPCS-PPCDC</shortName>
    </alternativeName>
    <domain>
        <recommendedName>
            <fullName evidence="3">Phosphopantothenoylcysteine decarboxylase</fullName>
            <shortName evidence="3">PPC decarboxylase</shortName>
            <shortName evidence="3">PPC-DC</shortName>
            <ecNumber evidence="3">4.1.1.36</ecNumber>
        </recommendedName>
        <alternativeName>
            <fullName evidence="3">CoaC</fullName>
        </alternativeName>
    </domain>
    <domain>
        <recommendedName>
            <fullName evidence="3">Phosphopantothenate--cysteine ligase</fullName>
            <ecNumber evidence="3">6.3.2.5</ecNumber>
        </recommendedName>
        <alternativeName>
            <fullName evidence="3">CoaB</fullName>
        </alternativeName>
        <alternativeName>
            <fullName evidence="3">Phosphopantothenoylcysteine synthetase</fullName>
            <shortName evidence="3">PPC synthetase</shortName>
            <shortName evidence="3">PPC-S</shortName>
        </alternativeName>
    </domain>
</protein>
<comment type="similarity">
    <text evidence="3 4">In the C-terminal section; belongs to the PPC synthetase family.</text>
</comment>
<keyword evidence="1 3" id="KW-0210">Decarboxylase</keyword>
<feature type="binding site" evidence="3">
    <location>
        <position position="332"/>
    </location>
    <ligand>
        <name>CTP</name>
        <dbReference type="ChEBI" id="CHEBI:37563"/>
    </ligand>
</feature>
<dbReference type="EMBL" id="CP018258">
    <property type="protein sequence ID" value="APV44888.1"/>
    <property type="molecule type" value="Genomic_DNA"/>
</dbReference>